<gene>
    <name evidence="2" type="ORF">C8F04DRAFT_1268578</name>
</gene>
<dbReference type="Proteomes" id="UP001218188">
    <property type="component" value="Unassembled WGS sequence"/>
</dbReference>
<accession>A0AAD6SDJ6</accession>
<name>A0AAD6SDJ6_9AGAR</name>
<reference evidence="2" key="1">
    <citation type="submission" date="2023-03" db="EMBL/GenBank/DDBJ databases">
        <title>Massive genome expansion in bonnet fungi (Mycena s.s.) driven by repeated elements and novel gene families across ecological guilds.</title>
        <authorList>
            <consortium name="Lawrence Berkeley National Laboratory"/>
            <person name="Harder C.B."/>
            <person name="Miyauchi S."/>
            <person name="Viragh M."/>
            <person name="Kuo A."/>
            <person name="Thoen E."/>
            <person name="Andreopoulos B."/>
            <person name="Lu D."/>
            <person name="Skrede I."/>
            <person name="Drula E."/>
            <person name="Henrissat B."/>
            <person name="Morin E."/>
            <person name="Kohler A."/>
            <person name="Barry K."/>
            <person name="LaButti K."/>
            <person name="Morin E."/>
            <person name="Salamov A."/>
            <person name="Lipzen A."/>
            <person name="Mereny Z."/>
            <person name="Hegedus B."/>
            <person name="Baldrian P."/>
            <person name="Stursova M."/>
            <person name="Weitz H."/>
            <person name="Taylor A."/>
            <person name="Grigoriev I.V."/>
            <person name="Nagy L.G."/>
            <person name="Martin F."/>
            <person name="Kauserud H."/>
        </authorList>
    </citation>
    <scope>NUCLEOTIDE SEQUENCE</scope>
    <source>
        <strain evidence="2">CBHHK200</strain>
    </source>
</reference>
<feature type="region of interest" description="Disordered" evidence="1">
    <location>
        <begin position="138"/>
        <end position="208"/>
    </location>
</feature>
<evidence type="ECO:0000256" key="1">
    <source>
        <dbReference type="SAM" id="MobiDB-lite"/>
    </source>
</evidence>
<comment type="caution">
    <text evidence="2">The sequence shown here is derived from an EMBL/GenBank/DDBJ whole genome shotgun (WGS) entry which is preliminary data.</text>
</comment>
<organism evidence="2 3">
    <name type="scientific">Mycena alexandri</name>
    <dbReference type="NCBI Taxonomy" id="1745969"/>
    <lineage>
        <taxon>Eukaryota</taxon>
        <taxon>Fungi</taxon>
        <taxon>Dikarya</taxon>
        <taxon>Basidiomycota</taxon>
        <taxon>Agaricomycotina</taxon>
        <taxon>Agaricomycetes</taxon>
        <taxon>Agaricomycetidae</taxon>
        <taxon>Agaricales</taxon>
        <taxon>Marasmiineae</taxon>
        <taxon>Mycenaceae</taxon>
        <taxon>Mycena</taxon>
    </lineage>
</organism>
<sequence length="355" mass="39065">MFAFLSGQGRTAPFVELPSESTGGTFAPDEDAAASSVSRLHSPPQHQDEFDSDSDEGRNSSRDHELDLPLLQQQLNGVLQQAAQAAGKPADQAQINAKIVTIWRCRDLGETVIASLLQEYDEDVVSVVLARLGITPSSQSDHRSLMAGPRQQRSQGHHEPSRNPPSTTSHNRDFGVTAAHGPTRAADHPFRFTPWCESSSGSQRAKGKGSDVAAAYGSTRPANHSFGFTSTNTFNFYRSEATYDLHKPPQEATDIAHDADVYIHTNTQQRDPDNEIHKKDPYVGRQIWVFRGSTWVDESQTDLGGIVHPRLSERRLTVRMDGDPNWILVNSISTPMRLIKAIRAKSQLMAASTSD</sequence>
<proteinExistence type="predicted"/>
<dbReference type="EMBL" id="JARJCM010000145">
    <property type="protein sequence ID" value="KAJ7025984.1"/>
    <property type="molecule type" value="Genomic_DNA"/>
</dbReference>
<feature type="region of interest" description="Disordered" evidence="1">
    <location>
        <begin position="13"/>
        <end position="63"/>
    </location>
</feature>
<keyword evidence="3" id="KW-1185">Reference proteome</keyword>
<protein>
    <submittedName>
        <fullName evidence="2">Uncharacterized protein</fullName>
    </submittedName>
</protein>
<evidence type="ECO:0000313" key="2">
    <source>
        <dbReference type="EMBL" id="KAJ7025984.1"/>
    </source>
</evidence>
<evidence type="ECO:0000313" key="3">
    <source>
        <dbReference type="Proteomes" id="UP001218188"/>
    </source>
</evidence>
<dbReference type="AlphaFoldDB" id="A0AAD6SDJ6"/>